<name>A0A0F4KXC1_9LACO</name>
<dbReference type="PANTHER" id="PTHR43586:SF8">
    <property type="entry name" value="CYSTEINE DESULFURASE 1, CHLOROPLASTIC"/>
    <property type="match status" value="1"/>
</dbReference>
<evidence type="ECO:0000256" key="7">
    <source>
        <dbReference type="RuleBase" id="RU004504"/>
    </source>
</evidence>
<dbReference type="PATRIC" id="fig|1218508.4.peg.97"/>
<evidence type="ECO:0000256" key="6">
    <source>
        <dbReference type="ARBA" id="ARBA00050776"/>
    </source>
</evidence>
<dbReference type="EMBL" id="JXBZ01000002">
    <property type="protein sequence ID" value="KJY51050.1"/>
    <property type="molecule type" value="Genomic_DNA"/>
</dbReference>
<dbReference type="InterPro" id="IPR020578">
    <property type="entry name" value="Aminotrans_V_PyrdxlP_BS"/>
</dbReference>
<dbReference type="SUPFAM" id="SSF53383">
    <property type="entry name" value="PLP-dependent transferases"/>
    <property type="match status" value="1"/>
</dbReference>
<dbReference type="OrthoDB" id="9804366at2"/>
<evidence type="ECO:0000256" key="1">
    <source>
        <dbReference type="ARBA" id="ARBA00001933"/>
    </source>
</evidence>
<evidence type="ECO:0000256" key="3">
    <source>
        <dbReference type="ARBA" id="ARBA00012239"/>
    </source>
</evidence>
<accession>A0A0F4KXC1</accession>
<evidence type="ECO:0000256" key="4">
    <source>
        <dbReference type="ARBA" id="ARBA00022679"/>
    </source>
</evidence>
<comment type="cofactor">
    <cofactor evidence="1 7">
        <name>pyridoxal 5'-phosphate</name>
        <dbReference type="ChEBI" id="CHEBI:597326"/>
    </cofactor>
</comment>
<proteinExistence type="inferred from homology"/>
<dbReference type="STRING" id="1218508.JG29_00930"/>
<keyword evidence="11" id="KW-1185">Reference proteome</keyword>
<dbReference type="PROSITE" id="PS00595">
    <property type="entry name" value="AA_TRANSFER_CLASS_5"/>
    <property type="match status" value="1"/>
</dbReference>
<keyword evidence="4 8" id="KW-0808">Transferase</keyword>
<dbReference type="EC" id="2.8.1.7" evidence="3 8"/>
<dbReference type="InterPro" id="IPR000192">
    <property type="entry name" value="Aminotrans_V_dom"/>
</dbReference>
<dbReference type="Pfam" id="PF00266">
    <property type="entry name" value="Aminotran_5"/>
    <property type="match status" value="1"/>
</dbReference>
<organism evidence="10 11">
    <name type="scientific">Bombilactobacillus mellis</name>
    <dbReference type="NCBI Taxonomy" id="1218508"/>
    <lineage>
        <taxon>Bacteria</taxon>
        <taxon>Bacillati</taxon>
        <taxon>Bacillota</taxon>
        <taxon>Bacilli</taxon>
        <taxon>Lactobacillales</taxon>
        <taxon>Lactobacillaceae</taxon>
        <taxon>Bombilactobacillus</taxon>
    </lineage>
</organism>
<dbReference type="GO" id="GO:0006534">
    <property type="term" value="P:cysteine metabolic process"/>
    <property type="evidence" value="ECO:0007669"/>
    <property type="project" value="UniProtKB-UniRule"/>
</dbReference>
<gene>
    <name evidence="10" type="ORF">JG29_00930</name>
</gene>
<dbReference type="InterPro" id="IPR015422">
    <property type="entry name" value="PyrdxlP-dep_Trfase_small"/>
</dbReference>
<dbReference type="PANTHER" id="PTHR43586">
    <property type="entry name" value="CYSTEINE DESULFURASE"/>
    <property type="match status" value="1"/>
</dbReference>
<dbReference type="NCBIfam" id="TIGR01979">
    <property type="entry name" value="sufS"/>
    <property type="match status" value="1"/>
</dbReference>
<sequence>MVKSLANVAADFPILEHKINGERLAYLDNAATTQMPQPILDKTQNFYQTKNANVHRGVYTLAQEATEAYEQARQKVQHFIHAAHANEIVFTHGTTESLNLIVHSYGEQYLHAGDEIVLSVMEHHSNLVPWQQLALKKGIKLNYINLTKDHELDLVELKQKITNKTKVVALCHVSNVLGVINPIEQIAHWAHQKGAILVVDGAQAIPHMCVDVQKLDVDFYAFSGHKMLAPTGIGVLYGKYELLEQLKPWQYGGEMINHVGLYQSSWADLPAKLEAGTPNIIGALGLGWAIDYLQQFGMSQIADYEQKLLAYLLPRLKEIPGITIYSPQQQLASGIVSFNLQGIHPHDVATALDQEGVEVRAGHHCAQPLMQTLGINASVRISIYLYNTLADIKQLLTALQETREFFTYESK</sequence>
<keyword evidence="5 8" id="KW-0663">Pyridoxal phosphate</keyword>
<dbReference type="AlphaFoldDB" id="A0A0F4KXC1"/>
<evidence type="ECO:0000256" key="2">
    <source>
        <dbReference type="ARBA" id="ARBA00010447"/>
    </source>
</evidence>
<dbReference type="Proteomes" id="UP000033695">
    <property type="component" value="Unassembled WGS sequence"/>
</dbReference>
<dbReference type="GO" id="GO:0030170">
    <property type="term" value="F:pyridoxal phosphate binding"/>
    <property type="evidence" value="ECO:0007669"/>
    <property type="project" value="UniProtKB-UniRule"/>
</dbReference>
<dbReference type="InterPro" id="IPR010970">
    <property type="entry name" value="Cys_dSase_SufS"/>
</dbReference>
<evidence type="ECO:0000259" key="9">
    <source>
        <dbReference type="Pfam" id="PF00266"/>
    </source>
</evidence>
<reference evidence="10 11" key="1">
    <citation type="submission" date="2014-12" db="EMBL/GenBank/DDBJ databases">
        <title>Comparative genomics of the lactic acid bacteria isolated from the honey bee gut.</title>
        <authorList>
            <person name="Ellegaard K.M."/>
            <person name="Tamarit D."/>
            <person name="Javelind E."/>
            <person name="Olofsson T."/>
            <person name="Andersson S.G."/>
            <person name="Vasquez A."/>
        </authorList>
    </citation>
    <scope>NUCLEOTIDE SEQUENCE [LARGE SCALE GENOMIC DNA]</scope>
    <source>
        <strain evidence="10 11">Hon2</strain>
    </source>
</reference>
<protein>
    <recommendedName>
        <fullName evidence="3 8">Cysteine desulfurase</fullName>
        <ecNumber evidence="3 8">2.8.1.7</ecNumber>
    </recommendedName>
</protein>
<dbReference type="PIRSF" id="PIRSF005572">
    <property type="entry name" value="NifS"/>
    <property type="match status" value="1"/>
</dbReference>
<dbReference type="InterPro" id="IPR015424">
    <property type="entry name" value="PyrdxlP-dep_Trfase"/>
</dbReference>
<dbReference type="GO" id="GO:0031071">
    <property type="term" value="F:cysteine desulfurase activity"/>
    <property type="evidence" value="ECO:0007669"/>
    <property type="project" value="UniProtKB-UniRule"/>
</dbReference>
<dbReference type="InterPro" id="IPR015421">
    <property type="entry name" value="PyrdxlP-dep_Trfase_major"/>
</dbReference>
<comment type="catalytic activity">
    <reaction evidence="6 8">
        <text>(sulfur carrier)-H + L-cysteine = (sulfur carrier)-SH + L-alanine</text>
        <dbReference type="Rhea" id="RHEA:43892"/>
        <dbReference type="Rhea" id="RHEA-COMP:14737"/>
        <dbReference type="Rhea" id="RHEA-COMP:14739"/>
        <dbReference type="ChEBI" id="CHEBI:29917"/>
        <dbReference type="ChEBI" id="CHEBI:35235"/>
        <dbReference type="ChEBI" id="CHEBI:57972"/>
        <dbReference type="ChEBI" id="CHEBI:64428"/>
        <dbReference type="EC" id="2.8.1.7"/>
    </reaction>
</comment>
<evidence type="ECO:0000313" key="10">
    <source>
        <dbReference type="EMBL" id="KJY51050.1"/>
    </source>
</evidence>
<comment type="caution">
    <text evidence="10">The sequence shown here is derived from an EMBL/GenBank/DDBJ whole genome shotgun (WGS) entry which is preliminary data.</text>
</comment>
<feature type="domain" description="Aminotransferase class V" evidence="9">
    <location>
        <begin position="26"/>
        <end position="395"/>
    </location>
</feature>
<comment type="function">
    <text evidence="8">Catalyzes the removal of elemental sulfur and selenium atoms from L-cysteine, L-cystine, L-selenocysteine, and L-selenocystine to produce L-alanine.</text>
</comment>
<dbReference type="Gene3D" id="3.90.1150.10">
    <property type="entry name" value="Aspartate Aminotransferase, domain 1"/>
    <property type="match status" value="1"/>
</dbReference>
<evidence type="ECO:0000256" key="8">
    <source>
        <dbReference type="RuleBase" id="RU004506"/>
    </source>
</evidence>
<evidence type="ECO:0000256" key="5">
    <source>
        <dbReference type="ARBA" id="ARBA00022898"/>
    </source>
</evidence>
<comment type="similarity">
    <text evidence="2 8">Belongs to the class-V pyridoxal-phosphate-dependent aminotransferase family. Csd subfamily.</text>
</comment>
<dbReference type="Gene3D" id="3.40.640.10">
    <property type="entry name" value="Type I PLP-dependent aspartate aminotransferase-like (Major domain)"/>
    <property type="match status" value="1"/>
</dbReference>
<dbReference type="RefSeq" id="WP_045922013.1">
    <property type="nucleotide sequence ID" value="NZ_JBHTHW010000004.1"/>
</dbReference>
<dbReference type="CDD" id="cd06453">
    <property type="entry name" value="SufS_like"/>
    <property type="match status" value="1"/>
</dbReference>
<dbReference type="InterPro" id="IPR016454">
    <property type="entry name" value="Cysteine_dSase"/>
</dbReference>
<dbReference type="HOGENOM" id="CLU_003433_2_5_9"/>
<evidence type="ECO:0000313" key="11">
    <source>
        <dbReference type="Proteomes" id="UP000033695"/>
    </source>
</evidence>